<evidence type="ECO:0000256" key="4">
    <source>
        <dbReference type="ARBA" id="ARBA00023136"/>
    </source>
</evidence>
<keyword evidence="5" id="KW-0998">Cell outer membrane</keyword>
<keyword evidence="4" id="KW-0472">Membrane</keyword>
<dbReference type="Pfam" id="PF14322">
    <property type="entry name" value="SusD-like_3"/>
    <property type="match status" value="1"/>
</dbReference>
<comment type="subcellular location">
    <subcellularLocation>
        <location evidence="1">Cell outer membrane</location>
    </subcellularLocation>
</comment>
<dbReference type="SUPFAM" id="SSF48452">
    <property type="entry name" value="TPR-like"/>
    <property type="match status" value="1"/>
</dbReference>
<dbReference type="OrthoDB" id="630434at2"/>
<dbReference type="InterPro" id="IPR033985">
    <property type="entry name" value="SusD-like_N"/>
</dbReference>
<evidence type="ECO:0000313" key="9">
    <source>
        <dbReference type="Proteomes" id="UP000295197"/>
    </source>
</evidence>
<dbReference type="Gene3D" id="1.25.40.390">
    <property type="match status" value="1"/>
</dbReference>
<accession>A0A4R3VZU9</accession>
<dbReference type="AlphaFoldDB" id="A0A4R3VZU9"/>
<comment type="caution">
    <text evidence="8">The sequence shown here is derived from an EMBL/GenBank/DDBJ whole genome shotgun (WGS) entry which is preliminary data.</text>
</comment>
<dbReference type="RefSeq" id="WP_132777077.1">
    <property type="nucleotide sequence ID" value="NZ_SMBZ01000009.1"/>
</dbReference>
<proteinExistence type="inferred from homology"/>
<evidence type="ECO:0000313" key="8">
    <source>
        <dbReference type="EMBL" id="TCV18727.1"/>
    </source>
</evidence>
<dbReference type="Proteomes" id="UP000295197">
    <property type="component" value="Unassembled WGS sequence"/>
</dbReference>
<evidence type="ECO:0000256" key="5">
    <source>
        <dbReference type="ARBA" id="ARBA00023237"/>
    </source>
</evidence>
<evidence type="ECO:0000259" key="6">
    <source>
        <dbReference type="Pfam" id="PF07980"/>
    </source>
</evidence>
<evidence type="ECO:0000256" key="3">
    <source>
        <dbReference type="ARBA" id="ARBA00022729"/>
    </source>
</evidence>
<name>A0A4R3VZU9_9SPHI</name>
<dbReference type="EMBL" id="SMBZ01000009">
    <property type="protein sequence ID" value="TCV18727.1"/>
    <property type="molecule type" value="Genomic_DNA"/>
</dbReference>
<organism evidence="8 9">
    <name type="scientific">Sphingobacterium alimentarium</name>
    <dbReference type="NCBI Taxonomy" id="797292"/>
    <lineage>
        <taxon>Bacteria</taxon>
        <taxon>Pseudomonadati</taxon>
        <taxon>Bacteroidota</taxon>
        <taxon>Sphingobacteriia</taxon>
        <taxon>Sphingobacteriales</taxon>
        <taxon>Sphingobacteriaceae</taxon>
        <taxon>Sphingobacterium</taxon>
    </lineage>
</organism>
<dbReference type="InterPro" id="IPR011990">
    <property type="entry name" value="TPR-like_helical_dom_sf"/>
</dbReference>
<dbReference type="InterPro" id="IPR012944">
    <property type="entry name" value="SusD_RagB_dom"/>
</dbReference>
<feature type="domain" description="SusD-like N-terminal" evidence="7">
    <location>
        <begin position="85"/>
        <end position="221"/>
    </location>
</feature>
<evidence type="ECO:0000259" key="7">
    <source>
        <dbReference type="Pfam" id="PF14322"/>
    </source>
</evidence>
<reference evidence="8 9" key="1">
    <citation type="submission" date="2019-03" db="EMBL/GenBank/DDBJ databases">
        <title>Genomic Encyclopedia of Type Strains, Phase IV (KMG-IV): sequencing the most valuable type-strain genomes for metagenomic binning, comparative biology and taxonomic classification.</title>
        <authorList>
            <person name="Goeker M."/>
        </authorList>
    </citation>
    <scope>NUCLEOTIDE SEQUENCE [LARGE SCALE GENOMIC DNA]</scope>
    <source>
        <strain evidence="8 9">DSM 22362</strain>
    </source>
</reference>
<evidence type="ECO:0000256" key="1">
    <source>
        <dbReference type="ARBA" id="ARBA00004442"/>
    </source>
</evidence>
<keyword evidence="3" id="KW-0732">Signal</keyword>
<sequence>MISVNKNILIAFSIVGLVLQSCNKLNLAPTDSIDPSKAFRNLEDVNMGVLGAYAPLSTSLIEAAAIVSDEVLLPTENTVSNTALHRWMYNSSYGSVTSAWNEYYVVIDRVNHVLEALPNIQVSGDSKTLKNQYQAELLALRAYSHFELLRGYASSYDGDGMGVPYMKERALSYPARPTVESNYADINADLLAAKELMPNNFTENIRITKAAIAGIQARVALYAKNWNDAIKYATEVIQAEPLAPKNDFPKIWVDNSDSEVVWKLARVIGDSRLGAAFYREAGGIVLYAPSSKMINLFNKADDIRYTAYIKDDPSRVGPPPSIKSQYLVKKYVGGNSSYPGLTSVKLFRTGEMYLIRAEAEAESNGATGLTNAASDLNALRSARIHNYAAQPFASKQVLLENIYNERFKELAFEGHRFYDLKRRKVAVERLSQDAANTSGAVKLEPTVAQYCFPIPADEMAVNKNMTQNPKYGND</sequence>
<dbReference type="GO" id="GO:0009279">
    <property type="term" value="C:cell outer membrane"/>
    <property type="evidence" value="ECO:0007669"/>
    <property type="project" value="UniProtKB-SubCell"/>
</dbReference>
<evidence type="ECO:0000256" key="2">
    <source>
        <dbReference type="ARBA" id="ARBA00006275"/>
    </source>
</evidence>
<comment type="similarity">
    <text evidence="2">Belongs to the SusD family.</text>
</comment>
<protein>
    <submittedName>
        <fullName evidence="8">Putative outer membrane starch-binding protein</fullName>
    </submittedName>
</protein>
<gene>
    <name evidence="8" type="ORF">EDC17_100952</name>
</gene>
<keyword evidence="9" id="KW-1185">Reference proteome</keyword>
<dbReference type="PROSITE" id="PS51257">
    <property type="entry name" value="PROKAR_LIPOPROTEIN"/>
    <property type="match status" value="1"/>
</dbReference>
<feature type="domain" description="RagB/SusD" evidence="6">
    <location>
        <begin position="325"/>
        <end position="471"/>
    </location>
</feature>
<dbReference type="Pfam" id="PF07980">
    <property type="entry name" value="SusD_RagB"/>
    <property type="match status" value="1"/>
</dbReference>